<name>A0ACC7NWV4_9BACL</name>
<accession>A0ACC7NWV4</accession>
<protein>
    <submittedName>
        <fullName evidence="1">Tetratricopeptide repeat protein</fullName>
    </submittedName>
</protein>
<evidence type="ECO:0000313" key="2">
    <source>
        <dbReference type="Proteomes" id="UP001631969"/>
    </source>
</evidence>
<reference evidence="1" key="1">
    <citation type="submission" date="2024-12" db="EMBL/GenBank/DDBJ databases">
        <authorList>
            <person name="Wu N."/>
        </authorList>
    </citation>
    <scope>NUCLEOTIDE SEQUENCE</scope>
    <source>
        <strain evidence="1">P15</strain>
    </source>
</reference>
<organism evidence="1 2">
    <name type="scientific">Paenibacillus mesotrionivorans</name>
    <dbReference type="NCBI Taxonomy" id="3160968"/>
    <lineage>
        <taxon>Bacteria</taxon>
        <taxon>Bacillati</taxon>
        <taxon>Bacillota</taxon>
        <taxon>Bacilli</taxon>
        <taxon>Bacillales</taxon>
        <taxon>Paenibacillaceae</taxon>
        <taxon>Paenibacillus</taxon>
    </lineage>
</organism>
<comment type="caution">
    <text evidence="1">The sequence shown here is derived from an EMBL/GenBank/DDBJ whole genome shotgun (WGS) entry which is preliminary data.</text>
</comment>
<keyword evidence="2" id="KW-1185">Reference proteome</keyword>
<proteinExistence type="predicted"/>
<dbReference type="Proteomes" id="UP001631969">
    <property type="component" value="Unassembled WGS sequence"/>
</dbReference>
<dbReference type="EMBL" id="JBJURJ010000007">
    <property type="protein sequence ID" value="MFM9328965.1"/>
    <property type="molecule type" value="Genomic_DNA"/>
</dbReference>
<gene>
    <name evidence="1" type="ORF">ACI1P1_11770</name>
</gene>
<sequence length="597" mass="68798">MGKKKCVAAPGNQKIIPLHMDATFFFERAVRSLDRYRYDKAIKYFRRAVDYEPENPVNHCNLAGILSEIGKYSESNQILQRIVDEVDPTMTECYFYMANNFANMEDFEAAEKAIIHYLENDEEGQFVQESEEMMEYLSYELERPSEPAFIKSREGLFEHDKARSLLEQGQFGEAVKLLKRVIKKYPEFLAAKNNLALAYYYMGHFTKAMETISQVLDQEEGNLHALCNLAIFYQNLGDRERLERLAALLRKTCPYHQEHVFKLATTMGILGEHEAAYQLFRRLTKGGLCGVEEDPSLFHYIAVACVNTGRYAEAERHWQQAARLDPASKIPPFYLTMMERRDAPEGQGLARPFLSYHYHLPFEEQFRSMEKEEGELLPETIRKDPLVRSSFFWALRHGDMETKLQVIQAFGLIADHEVKEALTEFLLDPLENDYLKRVAMFVLRTMKVSGPYTVMLEGELTEQPAQPYAPALPGWEAEWTAVLDLAFSSMNKRYDLVQQHDLETLWVEYLSRVFPAKPRMAKPESWAAALEYLTAKMHRRSVTYEEIAARYQISISAARTCVKHIDDACGLRQKMKAIYEGTRPDGSTGAGATTEEQ</sequence>
<evidence type="ECO:0000313" key="1">
    <source>
        <dbReference type="EMBL" id="MFM9328965.1"/>
    </source>
</evidence>